<dbReference type="InterPro" id="IPR038726">
    <property type="entry name" value="PDDEXK_AddAB-type"/>
</dbReference>
<evidence type="ECO:0000313" key="2">
    <source>
        <dbReference type="EMBL" id="GAI13553.1"/>
    </source>
</evidence>
<gene>
    <name evidence="2" type="ORF">S06H3_13288</name>
</gene>
<dbReference type="EMBL" id="BARV01006485">
    <property type="protein sequence ID" value="GAI13553.1"/>
    <property type="molecule type" value="Genomic_DNA"/>
</dbReference>
<name>X1L3L3_9ZZZZ</name>
<dbReference type="AlphaFoldDB" id="X1L3L3"/>
<proteinExistence type="predicted"/>
<accession>X1L3L3</accession>
<protein>
    <recommendedName>
        <fullName evidence="1">PD-(D/E)XK endonuclease-like domain-containing protein</fullName>
    </recommendedName>
</protein>
<evidence type="ECO:0000259" key="1">
    <source>
        <dbReference type="Pfam" id="PF12705"/>
    </source>
</evidence>
<comment type="caution">
    <text evidence="2">The sequence shown here is derived from an EMBL/GenBank/DDBJ whole genome shotgun (WGS) entry which is preliminary data.</text>
</comment>
<feature type="domain" description="PD-(D/E)XK endonuclease-like" evidence="1">
    <location>
        <begin position="10"/>
        <end position="135"/>
    </location>
</feature>
<reference evidence="2" key="1">
    <citation type="journal article" date="2014" name="Front. Microbiol.">
        <title>High frequency of phylogenetically diverse reductive dehalogenase-homologous genes in deep subseafloor sedimentary metagenomes.</title>
        <authorList>
            <person name="Kawai M."/>
            <person name="Futagami T."/>
            <person name="Toyoda A."/>
            <person name="Takaki Y."/>
            <person name="Nishi S."/>
            <person name="Hori S."/>
            <person name="Arai W."/>
            <person name="Tsubouchi T."/>
            <person name="Morono Y."/>
            <person name="Uchiyama I."/>
            <person name="Ito T."/>
            <person name="Fujiyama A."/>
            <person name="Inagaki F."/>
            <person name="Takami H."/>
        </authorList>
    </citation>
    <scope>NUCLEOTIDE SEQUENCE</scope>
    <source>
        <strain evidence="2">Expedition CK06-06</strain>
    </source>
</reference>
<sequence>EFETLIRDEGLLISGTIDVVRLDDPPRITIIDFKSGERGEETQSGLSENMMRLQIGIYGLAARHELEYEPDQGLVRYIGEENPEHKQLSVQLNQEELDTARQIVIDAGRRIKSRIFNEGPTTIDRCENCDHRVVCGLCPR</sequence>
<organism evidence="2">
    <name type="scientific">marine sediment metagenome</name>
    <dbReference type="NCBI Taxonomy" id="412755"/>
    <lineage>
        <taxon>unclassified sequences</taxon>
        <taxon>metagenomes</taxon>
        <taxon>ecological metagenomes</taxon>
    </lineage>
</organism>
<dbReference type="InterPro" id="IPR011604">
    <property type="entry name" value="PDDEXK-like_dom_sf"/>
</dbReference>
<feature type="non-terminal residue" evidence="2">
    <location>
        <position position="1"/>
    </location>
</feature>
<dbReference type="Gene3D" id="3.90.320.10">
    <property type="match status" value="1"/>
</dbReference>
<dbReference type="Pfam" id="PF12705">
    <property type="entry name" value="PDDEXK_1"/>
    <property type="match status" value="1"/>
</dbReference>